<name>A0ABU3BZU9_9GAMM</name>
<organism evidence="2 3">
    <name type="scientific">Spectribacter hydrogenoxidans</name>
    <dbReference type="NCBI Taxonomy" id="3075608"/>
    <lineage>
        <taxon>Bacteria</taxon>
        <taxon>Pseudomonadati</taxon>
        <taxon>Pseudomonadota</taxon>
        <taxon>Gammaproteobacteria</taxon>
        <taxon>Salinisphaerales</taxon>
        <taxon>Salinisphaeraceae</taxon>
        <taxon>Spectribacter</taxon>
    </lineage>
</organism>
<gene>
    <name evidence="2" type="ORF">RM532_07680</name>
</gene>
<comment type="caution">
    <text evidence="2">The sequence shown here is derived from an EMBL/GenBank/DDBJ whole genome shotgun (WGS) entry which is preliminary data.</text>
</comment>
<dbReference type="Proteomes" id="UP001251857">
    <property type="component" value="Unassembled WGS sequence"/>
</dbReference>
<evidence type="ECO:0000259" key="1">
    <source>
        <dbReference type="Pfam" id="PF26354"/>
    </source>
</evidence>
<protein>
    <recommendedName>
        <fullName evidence="1">N,N-dimethylformamidase alpha subunit domain-containing protein</fullName>
    </recommendedName>
</protein>
<keyword evidence="3" id="KW-1185">Reference proteome</keyword>
<feature type="domain" description="N,N-dimethylformamidase alpha subunit" evidence="1">
    <location>
        <begin position="14"/>
        <end position="114"/>
    </location>
</feature>
<dbReference type="EMBL" id="JAVRIB010000006">
    <property type="protein sequence ID" value="MDT0634837.1"/>
    <property type="molecule type" value="Genomic_DNA"/>
</dbReference>
<proteinExistence type="predicted"/>
<reference evidence="2 3" key="1">
    <citation type="submission" date="2023-09" db="EMBL/GenBank/DDBJ databases">
        <authorList>
            <person name="Rey-Velasco X."/>
        </authorList>
    </citation>
    <scope>NUCLEOTIDE SEQUENCE [LARGE SCALE GENOMIC DNA]</scope>
    <source>
        <strain evidence="2 3">W335</strain>
    </source>
</reference>
<accession>A0ABU3BZU9</accession>
<evidence type="ECO:0000313" key="2">
    <source>
        <dbReference type="EMBL" id="MDT0634837.1"/>
    </source>
</evidence>
<evidence type="ECO:0000313" key="3">
    <source>
        <dbReference type="Proteomes" id="UP001251857"/>
    </source>
</evidence>
<dbReference type="Pfam" id="PF26354">
    <property type="entry name" value="DMF_alpha"/>
    <property type="match status" value="1"/>
</dbReference>
<dbReference type="RefSeq" id="WP_311652656.1">
    <property type="nucleotide sequence ID" value="NZ_JAVRIB010000006.1"/>
</dbReference>
<dbReference type="InterPro" id="IPR058713">
    <property type="entry name" value="DMF_alpha_dom"/>
</dbReference>
<sequence length="116" mass="13612">MAATKLPADRQLLVLHRFDARLREQVKDLIDDDLIEEHRRQPLGQHSDALERVLNYFRRPPRFGLYVRKPCREFQVIALPVTPGEPPQPIDDTVYTDENEAYHAVFLKHVETLRAQ</sequence>